<dbReference type="GO" id="GO:0004672">
    <property type="term" value="F:protein kinase activity"/>
    <property type="evidence" value="ECO:0007669"/>
    <property type="project" value="InterPro"/>
</dbReference>
<dbReference type="InterPro" id="IPR000719">
    <property type="entry name" value="Prot_kinase_dom"/>
</dbReference>
<dbReference type="GO" id="GO:0007165">
    <property type="term" value="P:signal transduction"/>
    <property type="evidence" value="ECO:0007669"/>
    <property type="project" value="TreeGrafter"/>
</dbReference>
<dbReference type="PROSITE" id="PS50011">
    <property type="entry name" value="PROTEIN_KINASE_DOM"/>
    <property type="match status" value="1"/>
</dbReference>
<dbReference type="PANTHER" id="PTHR23257">
    <property type="entry name" value="SERINE-THREONINE PROTEIN KINASE"/>
    <property type="match status" value="1"/>
</dbReference>
<evidence type="ECO:0000313" key="2">
    <source>
        <dbReference type="EMBL" id="GLB39224.1"/>
    </source>
</evidence>
<dbReference type="InterPro" id="IPR001245">
    <property type="entry name" value="Ser-Thr/Tyr_kinase_cat_dom"/>
</dbReference>
<dbReference type="EMBL" id="BRPK01000006">
    <property type="protein sequence ID" value="GLB39224.1"/>
    <property type="molecule type" value="Genomic_DNA"/>
</dbReference>
<feature type="domain" description="Protein kinase" evidence="1">
    <location>
        <begin position="1"/>
        <end position="160"/>
    </location>
</feature>
<dbReference type="GO" id="GO:0005524">
    <property type="term" value="F:ATP binding"/>
    <property type="evidence" value="ECO:0007669"/>
    <property type="project" value="InterPro"/>
</dbReference>
<evidence type="ECO:0000259" key="1">
    <source>
        <dbReference type="PROSITE" id="PS50011"/>
    </source>
</evidence>
<organism evidence="2 3">
    <name type="scientific">Lyophyllum shimeji</name>
    <name type="common">Hon-shimeji</name>
    <name type="synonym">Tricholoma shimeji</name>
    <dbReference type="NCBI Taxonomy" id="47721"/>
    <lineage>
        <taxon>Eukaryota</taxon>
        <taxon>Fungi</taxon>
        <taxon>Dikarya</taxon>
        <taxon>Basidiomycota</taxon>
        <taxon>Agaricomycotina</taxon>
        <taxon>Agaricomycetes</taxon>
        <taxon>Agaricomycetidae</taxon>
        <taxon>Agaricales</taxon>
        <taxon>Tricholomatineae</taxon>
        <taxon>Lyophyllaceae</taxon>
        <taxon>Lyophyllum</taxon>
    </lineage>
</organism>
<accession>A0A9P3PPL4</accession>
<proteinExistence type="predicted"/>
<dbReference type="InterPro" id="IPR050167">
    <property type="entry name" value="Ser_Thr_protein_kinase"/>
</dbReference>
<dbReference type="SUPFAM" id="SSF56112">
    <property type="entry name" value="Protein kinase-like (PK-like)"/>
    <property type="match status" value="1"/>
</dbReference>
<name>A0A9P3PPL4_LYOSH</name>
<evidence type="ECO:0000313" key="3">
    <source>
        <dbReference type="Proteomes" id="UP001063166"/>
    </source>
</evidence>
<dbReference type="Proteomes" id="UP001063166">
    <property type="component" value="Unassembled WGS sequence"/>
</dbReference>
<dbReference type="GO" id="GO:0005737">
    <property type="term" value="C:cytoplasm"/>
    <property type="evidence" value="ECO:0007669"/>
    <property type="project" value="TreeGrafter"/>
</dbReference>
<protein>
    <recommendedName>
        <fullName evidence="1">Protein kinase domain-containing protein</fullName>
    </recommendedName>
</protein>
<reference evidence="2" key="1">
    <citation type="submission" date="2022-07" db="EMBL/GenBank/DDBJ databases">
        <title>The genome of Lyophyllum shimeji provides insight into the initial evolution of ectomycorrhizal fungal genome.</title>
        <authorList>
            <person name="Kobayashi Y."/>
            <person name="Shibata T."/>
            <person name="Hirakawa H."/>
            <person name="Shigenobu S."/>
            <person name="Nishiyama T."/>
            <person name="Yamada A."/>
            <person name="Hasebe M."/>
            <person name="Kawaguchi M."/>
        </authorList>
    </citation>
    <scope>NUCLEOTIDE SEQUENCE</scope>
    <source>
        <strain evidence="2">AT787</strain>
    </source>
</reference>
<dbReference type="AlphaFoldDB" id="A0A9P3PPL4"/>
<gene>
    <name evidence="2" type="ORF">LshimejAT787_0603860</name>
</gene>
<comment type="caution">
    <text evidence="2">The sequence shown here is derived from an EMBL/GenBank/DDBJ whole genome shotgun (WGS) entry which is preliminary data.</text>
</comment>
<dbReference type="InterPro" id="IPR011009">
    <property type="entry name" value="Kinase-like_dom_sf"/>
</dbReference>
<keyword evidence="3" id="KW-1185">Reference proteome</keyword>
<dbReference type="OrthoDB" id="4062651at2759"/>
<dbReference type="Gene3D" id="1.10.510.10">
    <property type="entry name" value="Transferase(Phosphotransferase) domain 1"/>
    <property type="match status" value="1"/>
</dbReference>
<dbReference type="Pfam" id="PF07714">
    <property type="entry name" value="PK_Tyr_Ser-Thr"/>
    <property type="match status" value="1"/>
</dbReference>
<sequence>MAPSRPAQFQVVQTLQNAFWFRTSLEPMTSESAVGRNAAWREALNGLGDDAFKLLGTFKAPELIDPDTEGRRSEASDVYAFGMVCYEIFTGDHPFPDVMRDLTVMLKVKEGQRPSRPSGQVHLDRGLTDRTWKLMGDCWKHDPNDRPHVCQILGRLQRGVDDPRRKGVWGDLSPSRFRASNGHGRTKSGEVSVMKTLRVLGMTGLPFFDS</sequence>